<accession>A0A0G1J3Y1</accession>
<dbReference type="Proteomes" id="UP000034826">
    <property type="component" value="Unassembled WGS sequence"/>
</dbReference>
<comment type="caution">
    <text evidence="1">The sequence shown here is derived from an EMBL/GenBank/DDBJ whole genome shotgun (WGS) entry which is preliminary data.</text>
</comment>
<evidence type="ECO:0000313" key="2">
    <source>
        <dbReference type="Proteomes" id="UP000034826"/>
    </source>
</evidence>
<evidence type="ECO:0000313" key="1">
    <source>
        <dbReference type="EMBL" id="KKT66341.1"/>
    </source>
</evidence>
<dbReference type="AlphaFoldDB" id="A0A0G1J3Y1"/>
<reference evidence="1 2" key="1">
    <citation type="journal article" date="2015" name="Nature">
        <title>rRNA introns, odd ribosomes, and small enigmatic genomes across a large radiation of phyla.</title>
        <authorList>
            <person name="Brown C.T."/>
            <person name="Hug L.A."/>
            <person name="Thomas B.C."/>
            <person name="Sharon I."/>
            <person name="Castelle C.J."/>
            <person name="Singh A."/>
            <person name="Wilkins M.J."/>
            <person name="Williams K.H."/>
            <person name="Banfield J.F."/>
        </authorList>
    </citation>
    <scope>NUCLEOTIDE SEQUENCE [LARGE SCALE GENOMIC DNA]</scope>
</reference>
<protein>
    <submittedName>
        <fullName evidence="1">Uncharacterized protein</fullName>
    </submittedName>
</protein>
<proteinExistence type="predicted"/>
<dbReference type="EMBL" id="LCIY01000025">
    <property type="protein sequence ID" value="KKT66341.1"/>
    <property type="molecule type" value="Genomic_DNA"/>
</dbReference>
<name>A0A0G1J3Y1_9BACT</name>
<organism evidence="1 2">
    <name type="scientific">Candidatus Woesebacteria bacterium GW2011_GWA2_44_33</name>
    <dbReference type="NCBI Taxonomy" id="1618564"/>
    <lineage>
        <taxon>Bacteria</taxon>
        <taxon>Candidatus Woeseibacteriota</taxon>
    </lineage>
</organism>
<sequence>MSVLNAKRLLVRATGINTYRTIRISTIGDILRIVPLKNKQLWQHNLPAFEKLFELARKHGVVNNLLTFTSYLKHSLDDLREDRPFENSWDQLYRLIALAIHYYLLTYTETITYETDQEWHIGGTDEKHNWINDVNSTTRLIGQMLGESPLLFYSA</sequence>
<gene>
    <name evidence="1" type="ORF">UW60_C0025G0001</name>
</gene>